<gene>
    <name evidence="1" type="ORF">BH720_05300</name>
</gene>
<organism evidence="1">
    <name type="scientific">Desertifilum tharense IPPAS B-1220</name>
    <dbReference type="NCBI Taxonomy" id="1781255"/>
    <lineage>
        <taxon>Bacteria</taxon>
        <taxon>Bacillati</taxon>
        <taxon>Cyanobacteriota</taxon>
        <taxon>Cyanophyceae</taxon>
        <taxon>Desertifilales</taxon>
        <taxon>Desertifilaceae</taxon>
        <taxon>Desertifilum</taxon>
    </lineage>
</organism>
<evidence type="ECO:0008006" key="2">
    <source>
        <dbReference type="Google" id="ProtNLM"/>
    </source>
</evidence>
<reference evidence="1" key="1">
    <citation type="submission" date="2016-09" db="EMBL/GenBank/DDBJ databases">
        <title>Draft genome of thermotolerant cyanobacterium Desertifilum sp. strain IPPAS B-1220.</title>
        <authorList>
            <person name="Sinetova M.A."/>
            <person name="Bolakhan K."/>
            <person name="Zayadan B.K."/>
            <person name="Mironov K.S."/>
            <person name="Ustinova V."/>
            <person name="Kupriyanova E.V."/>
            <person name="Sidorov R.A."/>
            <person name="Skrypnik A.N."/>
            <person name="Gogoleva N.E."/>
            <person name="Gogolev Y.V."/>
            <person name="Los D.A."/>
        </authorList>
    </citation>
    <scope>NUCLEOTIDE SEQUENCE [LARGE SCALE GENOMIC DNA]</scope>
    <source>
        <strain evidence="1">IPPAS B-1220</strain>
    </source>
</reference>
<dbReference type="InterPro" id="IPR009078">
    <property type="entry name" value="Ferritin-like_SF"/>
</dbReference>
<dbReference type="RefSeq" id="WP_069966130.1">
    <property type="nucleotide sequence ID" value="NZ_CM124774.1"/>
</dbReference>
<dbReference type="CDD" id="cd00657">
    <property type="entry name" value="Ferritin_like"/>
    <property type="match status" value="1"/>
</dbReference>
<accession>A0A1E5QNR1</accession>
<proteinExistence type="predicted"/>
<protein>
    <recommendedName>
        <fullName evidence="2">Rubrerythrin family protein</fullName>
    </recommendedName>
</protein>
<comment type="caution">
    <text evidence="1">The sequence shown here is derived from an EMBL/GenBank/DDBJ whole genome shotgun (WGS) entry which is preliminary data.</text>
</comment>
<dbReference type="SUPFAM" id="SSF47240">
    <property type="entry name" value="Ferritin-like"/>
    <property type="match status" value="1"/>
</dbReference>
<dbReference type="Gene3D" id="1.10.620.20">
    <property type="entry name" value="Ribonucleotide Reductase, subunit A"/>
    <property type="match status" value="1"/>
</dbReference>
<evidence type="ECO:0000313" key="1">
    <source>
        <dbReference type="EMBL" id="OEJ76254.1"/>
    </source>
</evidence>
<dbReference type="EMBL" id="MJGC01000040">
    <property type="protein sequence ID" value="OEJ76254.1"/>
    <property type="molecule type" value="Genomic_DNA"/>
</dbReference>
<sequence length="258" mass="30278">MNPTLAEQDASRSVSGNTILNWHDYFGWNQNHLQALPWQDPYQLTEKEKQAISRSIQKFQLGESSEGAHLMKLARDYATRCGDRSFVETIKRFIGEEQRHARDLGRFMQQQGIVWAKKDWTDSLFRRLRKLTDLEIAVIMLLTAELVALVYYKALGKATRSPLLNVLCQQIQKDELAHTHFQVFLLQQIRKNRSILSQRLTNLVHRCFYSLVLLIVWFDHLSVYRASSYRFSEFWQESQENFIRLVAQSVQTPETLTP</sequence>
<dbReference type="STRING" id="1781255.BH720_05300"/>
<dbReference type="AlphaFoldDB" id="A0A1E5QNR1"/>
<dbReference type="GO" id="GO:0016491">
    <property type="term" value="F:oxidoreductase activity"/>
    <property type="evidence" value="ECO:0007669"/>
    <property type="project" value="InterPro"/>
</dbReference>
<name>A0A1E5QNR1_9CYAN</name>
<dbReference type="OrthoDB" id="268439at2"/>
<dbReference type="InterPro" id="IPR012348">
    <property type="entry name" value="RNR-like"/>
</dbReference>